<protein>
    <recommendedName>
        <fullName evidence="1">glutathione transferase</fullName>
        <ecNumber evidence="1">2.5.1.18</ecNumber>
    </recommendedName>
</protein>
<dbReference type="EMBL" id="CAJGYO010000009">
    <property type="protein sequence ID" value="CAD6252835.1"/>
    <property type="molecule type" value="Genomic_DNA"/>
</dbReference>
<dbReference type="InterPro" id="IPR045073">
    <property type="entry name" value="Omega/Tau-like"/>
</dbReference>
<keyword evidence="8" id="KW-1185">Reference proteome</keyword>
<dbReference type="Gene3D" id="3.40.30.10">
    <property type="entry name" value="Glutaredoxin"/>
    <property type="match status" value="1"/>
</dbReference>
<dbReference type="InterPro" id="IPR040079">
    <property type="entry name" value="Glutathione_S-Trfase"/>
</dbReference>
<keyword evidence="2" id="KW-0808">Transferase</keyword>
<dbReference type="SUPFAM" id="SSF47616">
    <property type="entry name" value="GST C-terminal domain-like"/>
    <property type="match status" value="1"/>
</dbReference>
<reference evidence="7" key="1">
    <citation type="submission" date="2020-10" db="EMBL/GenBank/DDBJ databases">
        <authorList>
            <person name="Han B."/>
            <person name="Lu T."/>
            <person name="Zhao Q."/>
            <person name="Huang X."/>
            <person name="Zhao Y."/>
        </authorList>
    </citation>
    <scope>NUCLEOTIDE SEQUENCE</scope>
</reference>
<gene>
    <name evidence="7" type="ORF">NCGR_LOCUS36482</name>
</gene>
<dbReference type="CDD" id="cd03058">
    <property type="entry name" value="GST_N_Tau"/>
    <property type="match status" value="1"/>
</dbReference>
<dbReference type="CDD" id="cd03185">
    <property type="entry name" value="GST_C_Tau"/>
    <property type="match status" value="1"/>
</dbReference>
<accession>A0A811QB63</accession>
<dbReference type="EC" id="2.5.1.18" evidence="1"/>
<evidence type="ECO:0000256" key="4">
    <source>
        <dbReference type="ARBA" id="ARBA00047960"/>
    </source>
</evidence>
<evidence type="ECO:0000256" key="2">
    <source>
        <dbReference type="ARBA" id="ARBA00022679"/>
    </source>
</evidence>
<comment type="catalytic activity">
    <reaction evidence="4">
        <text>RX + glutathione = an S-substituted glutathione + a halide anion + H(+)</text>
        <dbReference type="Rhea" id="RHEA:16437"/>
        <dbReference type="ChEBI" id="CHEBI:15378"/>
        <dbReference type="ChEBI" id="CHEBI:16042"/>
        <dbReference type="ChEBI" id="CHEBI:17792"/>
        <dbReference type="ChEBI" id="CHEBI:57925"/>
        <dbReference type="ChEBI" id="CHEBI:90779"/>
        <dbReference type="EC" id="2.5.1.18"/>
    </reaction>
</comment>
<dbReference type="InterPro" id="IPR045074">
    <property type="entry name" value="GST_C_Tau"/>
</dbReference>
<dbReference type="InterPro" id="IPR004045">
    <property type="entry name" value="Glutathione_S-Trfase_N"/>
</dbReference>
<dbReference type="Pfam" id="PF00043">
    <property type="entry name" value="GST_C"/>
    <property type="match status" value="1"/>
</dbReference>
<comment type="similarity">
    <text evidence="3">Belongs to the GST superfamily. Tau family.</text>
</comment>
<dbReference type="OrthoDB" id="670698at2759"/>
<evidence type="ECO:0000256" key="1">
    <source>
        <dbReference type="ARBA" id="ARBA00012452"/>
    </source>
</evidence>
<evidence type="ECO:0000313" key="7">
    <source>
        <dbReference type="EMBL" id="CAD6252835.1"/>
    </source>
</evidence>
<dbReference type="InterPro" id="IPR036282">
    <property type="entry name" value="Glutathione-S-Trfase_C_sf"/>
</dbReference>
<evidence type="ECO:0000259" key="6">
    <source>
        <dbReference type="PROSITE" id="PS50405"/>
    </source>
</evidence>
<dbReference type="PANTHER" id="PTHR11260">
    <property type="entry name" value="GLUTATHIONE S-TRANSFERASE, GST, SUPERFAMILY, GST DOMAIN CONTAINING"/>
    <property type="match status" value="1"/>
</dbReference>
<evidence type="ECO:0000259" key="5">
    <source>
        <dbReference type="PROSITE" id="PS50404"/>
    </source>
</evidence>
<name>A0A811QB63_9POAL</name>
<dbReference type="PANTHER" id="PTHR11260:SF770">
    <property type="entry name" value="GLUTATHIONE S-TRANSFERASE"/>
    <property type="match status" value="1"/>
</dbReference>
<dbReference type="GO" id="GO:0005737">
    <property type="term" value="C:cytoplasm"/>
    <property type="evidence" value="ECO:0007669"/>
    <property type="project" value="TreeGrafter"/>
</dbReference>
<dbReference type="SUPFAM" id="SSF52833">
    <property type="entry name" value="Thioredoxin-like"/>
    <property type="match status" value="1"/>
</dbReference>
<evidence type="ECO:0000313" key="8">
    <source>
        <dbReference type="Proteomes" id="UP000604825"/>
    </source>
</evidence>
<dbReference type="GO" id="GO:0006749">
    <property type="term" value="P:glutathione metabolic process"/>
    <property type="evidence" value="ECO:0007669"/>
    <property type="project" value="InterPro"/>
</dbReference>
<dbReference type="GO" id="GO:0004364">
    <property type="term" value="F:glutathione transferase activity"/>
    <property type="evidence" value="ECO:0007669"/>
    <property type="project" value="UniProtKB-EC"/>
</dbReference>
<feature type="domain" description="GST N-terminal" evidence="5">
    <location>
        <begin position="10"/>
        <end position="89"/>
    </location>
</feature>
<organism evidence="7 8">
    <name type="scientific">Miscanthus lutarioriparius</name>
    <dbReference type="NCBI Taxonomy" id="422564"/>
    <lineage>
        <taxon>Eukaryota</taxon>
        <taxon>Viridiplantae</taxon>
        <taxon>Streptophyta</taxon>
        <taxon>Embryophyta</taxon>
        <taxon>Tracheophyta</taxon>
        <taxon>Spermatophyta</taxon>
        <taxon>Magnoliopsida</taxon>
        <taxon>Liliopsida</taxon>
        <taxon>Poales</taxon>
        <taxon>Poaceae</taxon>
        <taxon>PACMAD clade</taxon>
        <taxon>Panicoideae</taxon>
        <taxon>Andropogonodae</taxon>
        <taxon>Andropogoneae</taxon>
        <taxon>Saccharinae</taxon>
        <taxon>Miscanthus</taxon>
    </lineage>
</organism>
<evidence type="ECO:0000256" key="3">
    <source>
        <dbReference type="ARBA" id="ARBA00025743"/>
    </source>
</evidence>
<dbReference type="SFLD" id="SFLDG00358">
    <property type="entry name" value="Main_(cytGST)"/>
    <property type="match status" value="1"/>
</dbReference>
<dbReference type="Pfam" id="PF02798">
    <property type="entry name" value="GST_N"/>
    <property type="match status" value="1"/>
</dbReference>
<dbReference type="Gene3D" id="1.20.1050.10">
    <property type="match status" value="1"/>
</dbReference>
<dbReference type="FunFam" id="3.40.30.10:FF:000044">
    <property type="entry name" value="Glutathione S-transferase GSTU6"/>
    <property type="match status" value="1"/>
</dbReference>
<dbReference type="SFLD" id="SFLDS00019">
    <property type="entry name" value="Glutathione_Transferase_(cytos"/>
    <property type="match status" value="1"/>
</dbReference>
<proteinExistence type="inferred from homology"/>
<dbReference type="SFLD" id="SFLDG01152">
    <property type="entry name" value="Main.3:_Omega-_and_Tau-like"/>
    <property type="match status" value="1"/>
</dbReference>
<dbReference type="InterPro" id="IPR010987">
    <property type="entry name" value="Glutathione-S-Trfase_C-like"/>
</dbReference>
<comment type="caution">
    <text evidence="7">The sequence shown here is derived from an EMBL/GenBank/DDBJ whole genome shotgun (WGS) entry which is preliminary data.</text>
</comment>
<dbReference type="Proteomes" id="UP000604825">
    <property type="component" value="Unassembled WGS sequence"/>
</dbReference>
<dbReference type="PROSITE" id="PS50404">
    <property type="entry name" value="GST_NTER"/>
    <property type="match status" value="1"/>
</dbReference>
<dbReference type="AlphaFoldDB" id="A0A811QB63"/>
<dbReference type="InterPro" id="IPR004046">
    <property type="entry name" value="GST_C"/>
</dbReference>
<dbReference type="PROSITE" id="PS50405">
    <property type="entry name" value="GST_CTER"/>
    <property type="match status" value="1"/>
</dbReference>
<feature type="domain" description="GST C-terminal" evidence="6">
    <location>
        <begin position="97"/>
        <end position="229"/>
    </location>
</feature>
<dbReference type="FunFam" id="1.20.1050.10:FF:000023">
    <property type="entry name" value="Probable glutathione S-transferase GSTU6"/>
    <property type="match status" value="1"/>
</dbReference>
<dbReference type="InterPro" id="IPR036249">
    <property type="entry name" value="Thioredoxin-like_sf"/>
</dbReference>
<sequence length="245" mass="26878">MEGDAPGGGEGLTLLGLWASLFVIRARIALNLKGLTYVYTEENLSDKSELLLKSNPVHKKVPVLIHDGKPVCESQIIVQYIDEAFPNVAGAPILPSDPYDRAVARFWASYVDDKLYRTWVPIFRGRTAEERVQAATQVVAVLQTLEQAFKKCSKGKPFFGGDSVGLVDVVLGGHLGWLYATEAICGVKVVDATKTPLLVAWAQRFCALDAVKGLIPDVDRLVEYNKTRRAGLGLPLLLPYVELQQ</sequence>